<gene>
    <name evidence="2" type="ORF">SRB5_47770</name>
</gene>
<feature type="region of interest" description="Disordered" evidence="1">
    <location>
        <begin position="417"/>
        <end position="456"/>
    </location>
</feature>
<comment type="caution">
    <text evidence="2">The sequence shown here is derived from an EMBL/GenBank/DDBJ whole genome shotgun (WGS) entry which is preliminary data.</text>
</comment>
<dbReference type="EMBL" id="WEGJ01000022">
    <property type="protein sequence ID" value="MQY14609.1"/>
    <property type="molecule type" value="Genomic_DNA"/>
</dbReference>
<protein>
    <submittedName>
        <fullName evidence="2">Uncharacterized protein</fullName>
    </submittedName>
</protein>
<dbReference type="AlphaFoldDB" id="A0A7K0CM95"/>
<accession>A0A7K0CM95</accession>
<dbReference type="Proteomes" id="UP000466345">
    <property type="component" value="Unassembled WGS sequence"/>
</dbReference>
<feature type="compositionally biased region" description="Low complexity" evidence="1">
    <location>
        <begin position="442"/>
        <end position="456"/>
    </location>
</feature>
<proteinExistence type="predicted"/>
<keyword evidence="3" id="KW-1185">Reference proteome</keyword>
<organism evidence="2 3">
    <name type="scientific">Streptomyces smaragdinus</name>
    <dbReference type="NCBI Taxonomy" id="2585196"/>
    <lineage>
        <taxon>Bacteria</taxon>
        <taxon>Bacillati</taxon>
        <taxon>Actinomycetota</taxon>
        <taxon>Actinomycetes</taxon>
        <taxon>Kitasatosporales</taxon>
        <taxon>Streptomycetaceae</taxon>
        <taxon>Streptomyces</taxon>
    </lineage>
</organism>
<name>A0A7K0CM95_9ACTN</name>
<dbReference type="RefSeq" id="WP_153455435.1">
    <property type="nucleotide sequence ID" value="NZ_WEGJ01000022.1"/>
</dbReference>
<evidence type="ECO:0000313" key="3">
    <source>
        <dbReference type="Proteomes" id="UP000466345"/>
    </source>
</evidence>
<evidence type="ECO:0000256" key="1">
    <source>
        <dbReference type="SAM" id="MobiDB-lite"/>
    </source>
</evidence>
<dbReference type="OrthoDB" id="3819414at2"/>
<sequence length="456" mass="47943">MSSCDGTPVGHDGGRDADLPVNPFLALRARFGMLLGEDDFHTLIGNARGKLMLHNAWLHGSGVVHGYRVGVDTDTAAGTHTLRVSSGLAVDGLGRELYLGGDWCADLATLVRNFAGEGTVESCDDERVVEACLAVRFAPCPASPVPALADPCDLSRRHTSDSRVVERVRLELRPGRCPSPPPAPYHRVRVLLGLDGTAPGDLADCRAAREAARVAGLPGSERAAALLDAFHRLAAEDAADLTPFTAEGDEPSLFPRDEPGAVMLAGLRVRVRGYGDQLRVIDHDVDLRGRPTLLPTVTVADLVCGLAPALMGSGTAADAGGPRVEREAEWPQPRVLRLGVTAPLLRGSLADHPVAVTSLSENGWVREDIARIEHDPDALTLTVVLHDPPAYDLVRVIVRGTGPTPVFGAEPRVPLAGLVSGPPGGEDDGHDAVLTLRASRPDTGTDTDSTDAGDAP</sequence>
<reference evidence="2 3" key="1">
    <citation type="submission" date="2019-10" db="EMBL/GenBank/DDBJ databases">
        <title>Streptomyces smaragdinus sp. nov. and Streptomyces fabii sp. nov., isolated from the gut of fungus growing-termite Macrotermes natalensis.</title>
        <authorList>
            <person name="Schwitalla J."/>
            <person name="Benndorf R."/>
            <person name="Martin K."/>
            <person name="De Beer W."/>
            <person name="Kaster A.-K."/>
            <person name="Vollmers J."/>
            <person name="Poulsen M."/>
            <person name="Beemelmanns C."/>
        </authorList>
    </citation>
    <scope>NUCLEOTIDE SEQUENCE [LARGE SCALE GENOMIC DNA]</scope>
    <source>
        <strain evidence="2 3">RB5</strain>
    </source>
</reference>
<evidence type="ECO:0000313" key="2">
    <source>
        <dbReference type="EMBL" id="MQY14609.1"/>
    </source>
</evidence>